<sequence length="641" mass="67487">MLGIRQPRLIFSAATIAALVAAAGVVGMTTSVAAPAHADPLSPHTGARPSTSSAPHAGPGGHVYYIDSTNGSDSNTGLSKTSPWKSLAKVNSSTFKPGDVIAFDRGDTFTGAATLSSGGTAANPITVTAYGTGAQPVLTNPGQWNILVLDASYISVKDLAFTNSAVFNNDDGTGITGPKYELSGAVDITANGDYALVQDNVFTDVGVGVKTYGQYSDIEHNSFENLQIAFVGEDSGSQTSYGAIGVSLDNSNEHVAYNNFINCRSTDSPYGADGGAIEIEGFDFDKNDITIDHNYSRGSQGFLEVTETHSSNVNLSYNVSDDYQQFIAWDTTTTPDAYTASNNTVIRRHDSFSSPLFDIYYYRQAGPTPTASWITIQNNIFDTPYQSVFGVFDFPHDHNLFYGGPNNADPLGYPQGTAVQTEYALGTGDLIADPQFVNYATGNLRLKATSPAIDNGAATTTGTDLAGKPTNVGAGVDMGAFEYQGTEPTADAGLVDGGFENQTTVGYTTTPWRLGGSLYSGIDVNQGKAHSGLNDAYLASSGAGYWGSVEQTVTVTPHSLYRFSIWERNSANIDQGYIGAKTPSGTILGEVRQGTASDYTHYIVTFNSGNNTSVDLFAGYWGPGPSAYAQLDDAALTGPTS</sequence>
<dbReference type="InterPro" id="IPR011050">
    <property type="entry name" value="Pectin_lyase_fold/virulence"/>
</dbReference>
<keyword evidence="2" id="KW-0732">Signal</keyword>
<protein>
    <recommendedName>
        <fullName evidence="5">Parallel beta helix pectate lyase-like protein</fullName>
    </recommendedName>
</protein>
<organism evidence="3 4">
    <name type="scientific">Frondihabitans australicus</name>
    <dbReference type="NCBI Taxonomy" id="386892"/>
    <lineage>
        <taxon>Bacteria</taxon>
        <taxon>Bacillati</taxon>
        <taxon>Actinomycetota</taxon>
        <taxon>Actinomycetes</taxon>
        <taxon>Micrococcales</taxon>
        <taxon>Microbacteriaceae</taxon>
        <taxon>Frondihabitans</taxon>
    </lineage>
</organism>
<dbReference type="AlphaFoldDB" id="A0A495IIQ8"/>
<evidence type="ECO:0008006" key="5">
    <source>
        <dbReference type="Google" id="ProtNLM"/>
    </source>
</evidence>
<dbReference type="OrthoDB" id="284233at2"/>
<dbReference type="InterPro" id="IPR012334">
    <property type="entry name" value="Pectin_lyas_fold"/>
</dbReference>
<accession>A0A495IIQ8</accession>
<gene>
    <name evidence="3" type="ORF">C8E83_3035</name>
</gene>
<dbReference type="InterPro" id="IPR059226">
    <property type="entry name" value="Choice_anch_Q_dom"/>
</dbReference>
<dbReference type="Gene3D" id="2.160.20.10">
    <property type="entry name" value="Single-stranded right-handed beta-helix, Pectin lyase-like"/>
    <property type="match status" value="1"/>
</dbReference>
<reference evidence="3 4" key="1">
    <citation type="submission" date="2018-10" db="EMBL/GenBank/DDBJ databases">
        <title>Sequencing the genomes of 1000 actinobacteria strains.</title>
        <authorList>
            <person name="Klenk H.-P."/>
        </authorList>
    </citation>
    <scope>NUCLEOTIDE SEQUENCE [LARGE SCALE GENOMIC DNA]</scope>
    <source>
        <strain evidence="3 4">DSM 17894</strain>
    </source>
</reference>
<feature type="signal peptide" evidence="2">
    <location>
        <begin position="1"/>
        <end position="33"/>
    </location>
</feature>
<comment type="caution">
    <text evidence="3">The sequence shown here is derived from an EMBL/GenBank/DDBJ whole genome shotgun (WGS) entry which is preliminary data.</text>
</comment>
<evidence type="ECO:0000256" key="1">
    <source>
        <dbReference type="SAM" id="MobiDB-lite"/>
    </source>
</evidence>
<dbReference type="Gene3D" id="2.60.120.260">
    <property type="entry name" value="Galactose-binding domain-like"/>
    <property type="match status" value="1"/>
</dbReference>
<feature type="region of interest" description="Disordered" evidence="1">
    <location>
        <begin position="37"/>
        <end position="66"/>
    </location>
</feature>
<dbReference type="EMBL" id="RBKS01000001">
    <property type="protein sequence ID" value="RKR75873.1"/>
    <property type="molecule type" value="Genomic_DNA"/>
</dbReference>
<dbReference type="Proteomes" id="UP000280008">
    <property type="component" value="Unassembled WGS sequence"/>
</dbReference>
<dbReference type="NCBIfam" id="NF041518">
    <property type="entry name" value="choice_anch_Q"/>
    <property type="match status" value="1"/>
</dbReference>
<evidence type="ECO:0000313" key="4">
    <source>
        <dbReference type="Proteomes" id="UP000280008"/>
    </source>
</evidence>
<evidence type="ECO:0000313" key="3">
    <source>
        <dbReference type="EMBL" id="RKR75873.1"/>
    </source>
</evidence>
<proteinExistence type="predicted"/>
<dbReference type="RefSeq" id="WP_121370674.1">
    <property type="nucleotide sequence ID" value="NZ_RBKS01000001.1"/>
</dbReference>
<dbReference type="SUPFAM" id="SSF51126">
    <property type="entry name" value="Pectin lyase-like"/>
    <property type="match status" value="1"/>
</dbReference>
<name>A0A495IIQ8_9MICO</name>
<keyword evidence="4" id="KW-1185">Reference proteome</keyword>
<evidence type="ECO:0000256" key="2">
    <source>
        <dbReference type="SAM" id="SignalP"/>
    </source>
</evidence>
<feature type="chain" id="PRO_5039347888" description="Parallel beta helix pectate lyase-like protein" evidence="2">
    <location>
        <begin position="34"/>
        <end position="641"/>
    </location>
</feature>